<dbReference type="Proteomes" id="UP000055048">
    <property type="component" value="Unassembled WGS sequence"/>
</dbReference>
<name>A0A0V0U1R1_9BILA</name>
<dbReference type="AlphaFoldDB" id="A0A0V0U1R1"/>
<evidence type="ECO:0000313" key="3">
    <source>
        <dbReference type="Proteomes" id="UP000055048"/>
    </source>
</evidence>
<sequence>MNHHIIYGKCMKMIIFLKFFKTAYNIYGINLMLMYNADGKLKKKQEESQEHKKAVRSSSSSSIESFTKKNE</sequence>
<evidence type="ECO:0000313" key="2">
    <source>
        <dbReference type="EMBL" id="KRX45189.1"/>
    </source>
</evidence>
<dbReference type="EMBL" id="JYDJ01000081">
    <property type="protein sequence ID" value="KRX45189.1"/>
    <property type="molecule type" value="Genomic_DNA"/>
</dbReference>
<organism evidence="2 3">
    <name type="scientific">Trichinella murrelli</name>
    <dbReference type="NCBI Taxonomy" id="144512"/>
    <lineage>
        <taxon>Eukaryota</taxon>
        <taxon>Metazoa</taxon>
        <taxon>Ecdysozoa</taxon>
        <taxon>Nematoda</taxon>
        <taxon>Enoplea</taxon>
        <taxon>Dorylaimia</taxon>
        <taxon>Trichinellida</taxon>
        <taxon>Trichinellidae</taxon>
        <taxon>Trichinella</taxon>
    </lineage>
</organism>
<keyword evidence="3" id="KW-1185">Reference proteome</keyword>
<gene>
    <name evidence="2" type="ORF">T05_12044</name>
</gene>
<feature type="region of interest" description="Disordered" evidence="1">
    <location>
        <begin position="46"/>
        <end position="71"/>
    </location>
</feature>
<protein>
    <submittedName>
        <fullName evidence="2">Uncharacterized protein</fullName>
    </submittedName>
</protein>
<reference evidence="2 3" key="1">
    <citation type="submission" date="2015-01" db="EMBL/GenBank/DDBJ databases">
        <title>Evolution of Trichinella species and genotypes.</title>
        <authorList>
            <person name="Korhonen P.K."/>
            <person name="Edoardo P."/>
            <person name="Giuseppe L.R."/>
            <person name="Gasser R.B."/>
        </authorList>
    </citation>
    <scope>NUCLEOTIDE SEQUENCE [LARGE SCALE GENOMIC DNA]</scope>
    <source>
        <strain evidence="2">ISS417</strain>
    </source>
</reference>
<accession>A0A0V0U1R1</accession>
<proteinExistence type="predicted"/>
<evidence type="ECO:0000256" key="1">
    <source>
        <dbReference type="SAM" id="MobiDB-lite"/>
    </source>
</evidence>
<comment type="caution">
    <text evidence="2">The sequence shown here is derived from an EMBL/GenBank/DDBJ whole genome shotgun (WGS) entry which is preliminary data.</text>
</comment>